<dbReference type="AlphaFoldDB" id="A0A3A9JDV3"/>
<dbReference type="GO" id="GO:0004713">
    <property type="term" value="F:protein tyrosine kinase activity"/>
    <property type="evidence" value="ECO:0007669"/>
    <property type="project" value="TreeGrafter"/>
</dbReference>
<dbReference type="PANTHER" id="PTHR32309">
    <property type="entry name" value="TYROSINE-PROTEIN KINASE"/>
    <property type="match status" value="1"/>
</dbReference>
<organism evidence="3 4">
    <name type="scientific">Teichococcus wenyumeiae</name>
    <dbReference type="NCBI Taxonomy" id="2478470"/>
    <lineage>
        <taxon>Bacteria</taxon>
        <taxon>Pseudomonadati</taxon>
        <taxon>Pseudomonadota</taxon>
        <taxon>Alphaproteobacteria</taxon>
        <taxon>Acetobacterales</taxon>
        <taxon>Roseomonadaceae</taxon>
        <taxon>Roseomonas</taxon>
    </lineage>
</organism>
<dbReference type="InterPro" id="IPR032807">
    <property type="entry name" value="GNVR"/>
</dbReference>
<dbReference type="GO" id="GO:0005886">
    <property type="term" value="C:plasma membrane"/>
    <property type="evidence" value="ECO:0007669"/>
    <property type="project" value="TreeGrafter"/>
</dbReference>
<proteinExistence type="predicted"/>
<dbReference type="PANTHER" id="PTHR32309:SF13">
    <property type="entry name" value="FERRIC ENTEROBACTIN TRANSPORT PROTEIN FEPE"/>
    <property type="match status" value="1"/>
</dbReference>
<protein>
    <recommendedName>
        <fullName evidence="2">Tyrosine-protein kinase G-rich domain-containing protein</fullName>
    </recommendedName>
</protein>
<evidence type="ECO:0000313" key="4">
    <source>
        <dbReference type="Proteomes" id="UP000278036"/>
    </source>
</evidence>
<dbReference type="InterPro" id="IPR050445">
    <property type="entry name" value="Bact_polysacc_biosynth/exp"/>
</dbReference>
<comment type="caution">
    <text evidence="3">The sequence shown here is derived from an EMBL/GenBank/DDBJ whole genome shotgun (WGS) entry which is preliminary data.</text>
</comment>
<dbReference type="EMBL" id="RAQU01000216">
    <property type="protein sequence ID" value="RKK01806.1"/>
    <property type="molecule type" value="Genomic_DNA"/>
</dbReference>
<reference evidence="3 4" key="1">
    <citation type="submission" date="2018-09" db="EMBL/GenBank/DDBJ databases">
        <title>Roseomonas sp. nov., isolated from feces of Tibetan antelopes in the Qinghai-Tibet plateau, China.</title>
        <authorList>
            <person name="Tian Z."/>
        </authorList>
    </citation>
    <scope>NUCLEOTIDE SEQUENCE [LARGE SCALE GENOMIC DNA]</scope>
    <source>
        <strain evidence="3 4">Z24</strain>
    </source>
</reference>
<feature type="non-terminal residue" evidence="3">
    <location>
        <position position="1"/>
    </location>
</feature>
<sequence length="160" mass="16972">RLDAMARSEPEVQAQFMNLDRDYTVLRRNYEELLARRESIQIAGAARSSSDRVRLEVVDPPSLPIRPVSPNRPLLLTGVLVAGLGAGALVALLLVQLDQGFHTVNDLRRLGLPVLGGVSSAVSPRRAGAVLGFGFGVVALFGLFGAVLAGLPGIIVRLLA</sequence>
<feature type="transmembrane region" description="Helical" evidence="1">
    <location>
        <begin position="133"/>
        <end position="159"/>
    </location>
</feature>
<feature type="domain" description="Tyrosine-protein kinase G-rich" evidence="2">
    <location>
        <begin position="12"/>
        <end position="93"/>
    </location>
</feature>
<accession>A0A3A9JDV3</accession>
<keyword evidence="1" id="KW-0472">Membrane</keyword>
<keyword evidence="1" id="KW-1133">Transmembrane helix</keyword>
<evidence type="ECO:0000313" key="3">
    <source>
        <dbReference type="EMBL" id="RKK01806.1"/>
    </source>
</evidence>
<feature type="transmembrane region" description="Helical" evidence="1">
    <location>
        <begin position="74"/>
        <end position="95"/>
    </location>
</feature>
<evidence type="ECO:0000259" key="2">
    <source>
        <dbReference type="Pfam" id="PF13807"/>
    </source>
</evidence>
<dbReference type="Proteomes" id="UP000278036">
    <property type="component" value="Unassembled WGS sequence"/>
</dbReference>
<name>A0A3A9JDV3_9PROT</name>
<gene>
    <name evidence="3" type="ORF">D6Z83_23025</name>
</gene>
<dbReference type="InParanoid" id="A0A3A9JDV3"/>
<dbReference type="RefSeq" id="WP_302466816.1">
    <property type="nucleotide sequence ID" value="NZ_RAQU01000216.1"/>
</dbReference>
<evidence type="ECO:0000256" key="1">
    <source>
        <dbReference type="SAM" id="Phobius"/>
    </source>
</evidence>
<keyword evidence="1" id="KW-0812">Transmembrane</keyword>
<dbReference type="Pfam" id="PF13807">
    <property type="entry name" value="GNVR"/>
    <property type="match status" value="1"/>
</dbReference>